<dbReference type="Pfam" id="PF07690">
    <property type="entry name" value="MFS_1"/>
    <property type="match status" value="1"/>
</dbReference>
<feature type="compositionally biased region" description="Low complexity" evidence="8">
    <location>
        <begin position="1"/>
        <end position="37"/>
    </location>
</feature>
<feature type="domain" description="Major facilitator superfamily (MFS) profile" evidence="10">
    <location>
        <begin position="141"/>
        <end position="520"/>
    </location>
</feature>
<feature type="transmembrane region" description="Helical" evidence="9">
    <location>
        <begin position="141"/>
        <end position="159"/>
    </location>
</feature>
<keyword evidence="5 9" id="KW-0812">Transmembrane</keyword>
<feature type="transmembrane region" description="Helical" evidence="9">
    <location>
        <begin position="343"/>
        <end position="367"/>
    </location>
</feature>
<keyword evidence="7 9" id="KW-0472">Membrane</keyword>
<gene>
    <name evidence="11" type="ORF">C1I63_01660</name>
</gene>
<dbReference type="PANTHER" id="PTHR43271">
    <property type="entry name" value="BLL2771 PROTEIN"/>
    <property type="match status" value="1"/>
</dbReference>
<evidence type="ECO:0000256" key="2">
    <source>
        <dbReference type="ARBA" id="ARBA00008335"/>
    </source>
</evidence>
<feature type="transmembrane region" description="Helical" evidence="9">
    <location>
        <begin position="210"/>
        <end position="228"/>
    </location>
</feature>
<dbReference type="Gene3D" id="1.20.1250.20">
    <property type="entry name" value="MFS general substrate transporter like domains"/>
    <property type="match status" value="1"/>
</dbReference>
<dbReference type="AlphaFoldDB" id="A0A2T4UQ85"/>
<evidence type="ECO:0000256" key="8">
    <source>
        <dbReference type="SAM" id="MobiDB-lite"/>
    </source>
</evidence>
<feature type="region of interest" description="Disordered" evidence="8">
    <location>
        <begin position="1"/>
        <end position="63"/>
    </location>
</feature>
<keyword evidence="6 9" id="KW-1133">Transmembrane helix</keyword>
<dbReference type="Proteomes" id="UP000241085">
    <property type="component" value="Unassembled WGS sequence"/>
</dbReference>
<dbReference type="InterPro" id="IPR011701">
    <property type="entry name" value="MFS"/>
</dbReference>
<comment type="similarity">
    <text evidence="2">Belongs to the major facilitator superfamily.</text>
</comment>
<sequence>MRPSSSSPAWRTSASPVRMTAIPSCAASASRRPASVSTTPRPSRRTSGVRTSSASRASERLAVGCGTPSSSAAAVTLPVWATATSTGSSFRIAGQTASSLMSESYRSGRDRHWSSVPSRSSLAVMSTVERPRTAERTDRRMTLALLAAGVATFAELYAVQSVLPQLAREFALTPAEAALTVSAATLGLALMVLPWASIAERIGRLESMRIAVLSSVVLALLACVAPSFEVLLVLRFLGGAVLGAVPALAVAAIHDRVGGAVATAAAAAYVSGTTIGGAAGRLIAGPLAPLLGWRPALLVVTLVCAAAALAFALLAPRGPSARAVAPERGSGWSKTVRVLRDPVLLALAVQTVLVVGVFVAVYNYLAFRLEAPPFALPPALASLLFATYLAGTVSSRLAGRWAPRIGPRTLMRVGIAAMVVGLAVMLSDVVAVVIAGLVVLTAGFFAVHATGAAWTGARAAPALRGHAGAVYTIAFYVGSGVGGWLLGLVVEAGGWPLFTAVTIALLLVGAAVASLPSRAAVSR</sequence>
<evidence type="ECO:0000256" key="7">
    <source>
        <dbReference type="ARBA" id="ARBA00023136"/>
    </source>
</evidence>
<dbReference type="InterPro" id="IPR036259">
    <property type="entry name" value="MFS_trans_sf"/>
</dbReference>
<dbReference type="InterPro" id="IPR020846">
    <property type="entry name" value="MFS_dom"/>
</dbReference>
<feature type="transmembrane region" description="Helical" evidence="9">
    <location>
        <begin position="410"/>
        <end position="427"/>
    </location>
</feature>
<dbReference type="GO" id="GO:0022857">
    <property type="term" value="F:transmembrane transporter activity"/>
    <property type="evidence" value="ECO:0007669"/>
    <property type="project" value="InterPro"/>
</dbReference>
<evidence type="ECO:0000259" key="10">
    <source>
        <dbReference type="PROSITE" id="PS50850"/>
    </source>
</evidence>
<feature type="transmembrane region" description="Helical" evidence="9">
    <location>
        <begin position="296"/>
        <end position="315"/>
    </location>
</feature>
<evidence type="ECO:0000256" key="1">
    <source>
        <dbReference type="ARBA" id="ARBA00004651"/>
    </source>
</evidence>
<feature type="transmembrane region" description="Helical" evidence="9">
    <location>
        <begin position="379"/>
        <end position="398"/>
    </location>
</feature>
<evidence type="ECO:0000256" key="4">
    <source>
        <dbReference type="ARBA" id="ARBA00022475"/>
    </source>
</evidence>
<evidence type="ECO:0000313" key="11">
    <source>
        <dbReference type="EMBL" id="PTL71681.1"/>
    </source>
</evidence>
<evidence type="ECO:0000256" key="3">
    <source>
        <dbReference type="ARBA" id="ARBA00022448"/>
    </source>
</evidence>
<organism evidence="11 12">
    <name type="scientific">Rathayibacter caricis DSM 15933</name>
    <dbReference type="NCBI Taxonomy" id="1328867"/>
    <lineage>
        <taxon>Bacteria</taxon>
        <taxon>Bacillati</taxon>
        <taxon>Actinomycetota</taxon>
        <taxon>Actinomycetes</taxon>
        <taxon>Micrococcales</taxon>
        <taxon>Microbacteriaceae</taxon>
        <taxon>Rathayibacter</taxon>
    </lineage>
</organism>
<dbReference type="EMBL" id="PZPL01000001">
    <property type="protein sequence ID" value="PTL71681.1"/>
    <property type="molecule type" value="Genomic_DNA"/>
</dbReference>
<feature type="transmembrane region" description="Helical" evidence="9">
    <location>
        <begin position="260"/>
        <end position="284"/>
    </location>
</feature>
<feature type="transmembrane region" description="Helical" evidence="9">
    <location>
        <begin position="469"/>
        <end position="489"/>
    </location>
</feature>
<accession>A0A2T4UQ85</accession>
<comment type="subcellular location">
    <subcellularLocation>
        <location evidence="1">Cell membrane</location>
        <topology evidence="1">Multi-pass membrane protein</topology>
    </subcellularLocation>
</comment>
<feature type="transmembrane region" description="Helical" evidence="9">
    <location>
        <begin position="495"/>
        <end position="515"/>
    </location>
</feature>
<reference evidence="11 12" key="1">
    <citation type="submission" date="2018-03" db="EMBL/GenBank/DDBJ databases">
        <title>Bacteriophage NCPPB3778 and a type I-E CRISPR drive the evolution of the US Biological Select Agent, Rathayibacter toxicus.</title>
        <authorList>
            <person name="Davis E.W.II."/>
            <person name="Tabima J.F."/>
            <person name="Weisberg A.J."/>
            <person name="Dantas Lopes L."/>
            <person name="Wiseman M.S."/>
            <person name="Wiseman M.S."/>
            <person name="Pupko T."/>
            <person name="Belcher M.S."/>
            <person name="Sechler A.J."/>
            <person name="Tancos M.A."/>
            <person name="Schroeder B.K."/>
            <person name="Murray T.D."/>
            <person name="Luster D.G."/>
            <person name="Schneider W.L."/>
            <person name="Rogers E."/>
            <person name="Andreote F.D."/>
            <person name="Grunwald N.J."/>
            <person name="Putnam M.L."/>
            <person name="Chang J.H."/>
        </authorList>
    </citation>
    <scope>NUCLEOTIDE SEQUENCE [LARGE SCALE GENOMIC DNA]</scope>
    <source>
        <strain evidence="11 12">DSM 15933</strain>
    </source>
</reference>
<evidence type="ECO:0000256" key="9">
    <source>
        <dbReference type="SAM" id="Phobius"/>
    </source>
</evidence>
<evidence type="ECO:0000256" key="5">
    <source>
        <dbReference type="ARBA" id="ARBA00022692"/>
    </source>
</evidence>
<evidence type="ECO:0000313" key="12">
    <source>
        <dbReference type="Proteomes" id="UP000241085"/>
    </source>
</evidence>
<keyword evidence="12" id="KW-1185">Reference proteome</keyword>
<feature type="transmembrane region" description="Helical" evidence="9">
    <location>
        <begin position="179"/>
        <end position="198"/>
    </location>
</feature>
<keyword evidence="3" id="KW-0813">Transport</keyword>
<name>A0A2T4UQ85_9MICO</name>
<protein>
    <submittedName>
        <fullName evidence="11">MFS transporter</fullName>
    </submittedName>
</protein>
<dbReference type="GO" id="GO:0005886">
    <property type="term" value="C:plasma membrane"/>
    <property type="evidence" value="ECO:0007669"/>
    <property type="project" value="UniProtKB-SubCell"/>
</dbReference>
<feature type="transmembrane region" description="Helical" evidence="9">
    <location>
        <begin position="234"/>
        <end position="253"/>
    </location>
</feature>
<comment type="caution">
    <text evidence="11">The sequence shown here is derived from an EMBL/GenBank/DDBJ whole genome shotgun (WGS) entry which is preliminary data.</text>
</comment>
<proteinExistence type="inferred from homology"/>
<evidence type="ECO:0000256" key="6">
    <source>
        <dbReference type="ARBA" id="ARBA00022989"/>
    </source>
</evidence>
<dbReference type="PANTHER" id="PTHR43271:SF1">
    <property type="entry name" value="INNER MEMBRANE TRANSPORT PROTEIN YNFM"/>
    <property type="match status" value="1"/>
</dbReference>
<feature type="transmembrane region" description="Helical" evidence="9">
    <location>
        <begin position="433"/>
        <end position="457"/>
    </location>
</feature>
<dbReference type="PROSITE" id="PS50850">
    <property type="entry name" value="MFS"/>
    <property type="match status" value="1"/>
</dbReference>
<dbReference type="SUPFAM" id="SSF103473">
    <property type="entry name" value="MFS general substrate transporter"/>
    <property type="match status" value="1"/>
</dbReference>
<dbReference type="CDD" id="cd17324">
    <property type="entry name" value="MFS_NepI_like"/>
    <property type="match status" value="1"/>
</dbReference>
<feature type="compositionally biased region" description="Polar residues" evidence="8">
    <location>
        <begin position="38"/>
        <end position="56"/>
    </location>
</feature>
<keyword evidence="4" id="KW-1003">Cell membrane</keyword>